<comment type="caution">
    <text evidence="1">The sequence shown here is derived from an EMBL/GenBank/DDBJ whole genome shotgun (WGS) entry which is preliminary data.</text>
</comment>
<reference evidence="1 2" key="1">
    <citation type="submission" date="2009-09" db="EMBL/GenBank/DDBJ databases">
        <authorList>
            <person name="Weinstock G."/>
            <person name="Sodergren E."/>
            <person name="Clifton S."/>
            <person name="Fulton L."/>
            <person name="Fulton B."/>
            <person name="Courtney L."/>
            <person name="Fronick C."/>
            <person name="Harrison M."/>
            <person name="Strong C."/>
            <person name="Farmer C."/>
            <person name="Delahaunty K."/>
            <person name="Markovic C."/>
            <person name="Hall O."/>
            <person name="Minx P."/>
            <person name="Tomlinson C."/>
            <person name="Mitreva M."/>
            <person name="Nelson J."/>
            <person name="Hou S."/>
            <person name="Wollam A."/>
            <person name="Pepin K.H."/>
            <person name="Johnson M."/>
            <person name="Bhonagiri V."/>
            <person name="Nash W.E."/>
            <person name="Warren W."/>
            <person name="Chinwalla A."/>
            <person name="Mardis E.R."/>
            <person name="Wilson R.K."/>
        </authorList>
    </citation>
    <scope>NUCLEOTIDE SEQUENCE [LARGE SCALE GENOMIC DNA]</scope>
    <source>
        <strain evidence="1 2">F0254</strain>
    </source>
</reference>
<dbReference type="EMBL" id="ACVB02000007">
    <property type="protein sequence ID" value="EEX75264.1"/>
    <property type="molecule type" value="Genomic_DNA"/>
</dbReference>
<evidence type="ECO:0000313" key="1">
    <source>
        <dbReference type="EMBL" id="EEX75264.1"/>
    </source>
</evidence>
<evidence type="ECO:0000313" key="2">
    <source>
        <dbReference type="Proteomes" id="UP000006233"/>
    </source>
</evidence>
<accession>C9MV42</accession>
<proteinExistence type="predicted"/>
<gene>
    <name evidence="1" type="ORF">GCWU000323_00513</name>
</gene>
<protein>
    <submittedName>
        <fullName evidence="1">Uncharacterized protein</fullName>
    </submittedName>
</protein>
<name>C9MV42_9FUSO</name>
<dbReference type="HOGENOM" id="CLU_3169743_0_0_0"/>
<organism evidence="1 2">
    <name type="scientific">Leptotrichia hofstadii F0254</name>
    <dbReference type="NCBI Taxonomy" id="634994"/>
    <lineage>
        <taxon>Bacteria</taxon>
        <taxon>Fusobacteriati</taxon>
        <taxon>Fusobacteriota</taxon>
        <taxon>Fusobacteriia</taxon>
        <taxon>Fusobacteriales</taxon>
        <taxon>Leptotrichiaceae</taxon>
        <taxon>Leptotrichia</taxon>
    </lineage>
</organism>
<sequence length="47" mass="5403">MDNISKVEESRQAEVLNNLDLLDLDSLELKELKIIYKNISKELEKGA</sequence>
<dbReference type="STRING" id="634994.GCWU000323_00513"/>
<dbReference type="RefSeq" id="WP_006803850.1">
    <property type="nucleotide sequence ID" value="NZ_GG700632.1"/>
</dbReference>
<dbReference type="AlphaFoldDB" id="C9MV42"/>
<dbReference type="Proteomes" id="UP000006233">
    <property type="component" value="Unassembled WGS sequence"/>
</dbReference>